<feature type="transmembrane region" description="Helical" evidence="1">
    <location>
        <begin position="326"/>
        <end position="345"/>
    </location>
</feature>
<keyword evidence="1" id="KW-0812">Transmembrane</keyword>
<feature type="transmembrane region" description="Helical" evidence="1">
    <location>
        <begin position="133"/>
        <end position="150"/>
    </location>
</feature>
<keyword evidence="3" id="KW-1185">Reference proteome</keyword>
<dbReference type="InterPro" id="IPR009318">
    <property type="entry name" value="Gustatory_rcpt"/>
</dbReference>
<dbReference type="Pfam" id="PF06151">
    <property type="entry name" value="Trehalose_recp"/>
    <property type="match status" value="1"/>
</dbReference>
<gene>
    <name evidence="2" type="ORF">HNY73_009683</name>
</gene>
<dbReference type="AlphaFoldDB" id="A0A8T0FFT7"/>
<dbReference type="Proteomes" id="UP000807504">
    <property type="component" value="Unassembled WGS sequence"/>
</dbReference>
<feature type="transmembrane region" description="Helical" evidence="1">
    <location>
        <begin position="218"/>
        <end position="240"/>
    </location>
</feature>
<evidence type="ECO:0000313" key="2">
    <source>
        <dbReference type="EMBL" id="KAF8788150.1"/>
    </source>
</evidence>
<sequence>MGVVVECIISVCGVVMVEVVAVWVMNVCGVGMVEVVGGMGNEYVWCWNGGGSGRYGVITIFVMNRRKQEFTNLLKMLQLICLKRRINKINAVVCSVLFLPFLFAFLMTLTHGLMKEKYLSKRFFYGFEFKSHIIMYSATFCKLFSLYLLYPTLTNLIAVAYSTSCYLCCGLLQQLYSEIEKCDPKALNYRVMTEMLKKRHQIISMLEMIETTLSTASFLVCIANFLACLSGLSLLLIYLTENTAMTIIQISFMSGSALLSTISIFLNAGQIPIEMERFSHLMRRRIEERFFLGLKSLYVPSDLPMADEKAFLLSGCDFIYYKKGTILSLLGTILTYGLLLLGIEFKHDFKK</sequence>
<proteinExistence type="predicted"/>
<feature type="transmembrane region" description="Helical" evidence="1">
    <location>
        <begin position="7"/>
        <end position="33"/>
    </location>
</feature>
<dbReference type="GO" id="GO:0008527">
    <property type="term" value="F:taste receptor activity"/>
    <property type="evidence" value="ECO:0007669"/>
    <property type="project" value="InterPro"/>
</dbReference>
<reference evidence="2" key="1">
    <citation type="journal article" date="2020" name="bioRxiv">
        <title>Chromosome-level reference genome of the European wasp spider Argiope bruennichi: a resource for studies on range expansion and evolutionary adaptation.</title>
        <authorList>
            <person name="Sheffer M.M."/>
            <person name="Hoppe A."/>
            <person name="Krehenwinkel H."/>
            <person name="Uhl G."/>
            <person name="Kuss A.W."/>
            <person name="Jensen L."/>
            <person name="Jensen C."/>
            <person name="Gillespie R.G."/>
            <person name="Hoff K.J."/>
            <person name="Prost S."/>
        </authorList>
    </citation>
    <scope>NUCLEOTIDE SEQUENCE</scope>
</reference>
<keyword evidence="1" id="KW-0472">Membrane</keyword>
<evidence type="ECO:0000313" key="3">
    <source>
        <dbReference type="Proteomes" id="UP000807504"/>
    </source>
</evidence>
<dbReference type="GO" id="GO:0016020">
    <property type="term" value="C:membrane"/>
    <property type="evidence" value="ECO:0007669"/>
    <property type="project" value="InterPro"/>
</dbReference>
<comment type="caution">
    <text evidence="2">The sequence shown here is derived from an EMBL/GenBank/DDBJ whole genome shotgun (WGS) entry which is preliminary data.</text>
</comment>
<name>A0A8T0FFT7_ARGBR</name>
<feature type="transmembrane region" description="Helical" evidence="1">
    <location>
        <begin position="246"/>
        <end position="268"/>
    </location>
</feature>
<evidence type="ECO:0000256" key="1">
    <source>
        <dbReference type="SAM" id="Phobius"/>
    </source>
</evidence>
<feature type="transmembrane region" description="Helical" evidence="1">
    <location>
        <begin position="89"/>
        <end position="113"/>
    </location>
</feature>
<protein>
    <recommendedName>
        <fullName evidence="4">Gustatory receptor</fullName>
    </recommendedName>
</protein>
<accession>A0A8T0FFT7</accession>
<evidence type="ECO:0008006" key="4">
    <source>
        <dbReference type="Google" id="ProtNLM"/>
    </source>
</evidence>
<reference evidence="2" key="2">
    <citation type="submission" date="2020-06" db="EMBL/GenBank/DDBJ databases">
        <authorList>
            <person name="Sheffer M."/>
        </authorList>
    </citation>
    <scope>NUCLEOTIDE SEQUENCE</scope>
</reference>
<dbReference type="EMBL" id="JABXBU010000015">
    <property type="protein sequence ID" value="KAF8788150.1"/>
    <property type="molecule type" value="Genomic_DNA"/>
</dbReference>
<keyword evidence="1" id="KW-1133">Transmembrane helix</keyword>
<organism evidence="2 3">
    <name type="scientific">Argiope bruennichi</name>
    <name type="common">Wasp spider</name>
    <name type="synonym">Aranea bruennichi</name>
    <dbReference type="NCBI Taxonomy" id="94029"/>
    <lineage>
        <taxon>Eukaryota</taxon>
        <taxon>Metazoa</taxon>
        <taxon>Ecdysozoa</taxon>
        <taxon>Arthropoda</taxon>
        <taxon>Chelicerata</taxon>
        <taxon>Arachnida</taxon>
        <taxon>Araneae</taxon>
        <taxon>Araneomorphae</taxon>
        <taxon>Entelegynae</taxon>
        <taxon>Araneoidea</taxon>
        <taxon>Araneidae</taxon>
        <taxon>Argiope</taxon>
    </lineage>
</organism>